<evidence type="ECO:0000256" key="2">
    <source>
        <dbReference type="HAMAP-Rule" id="MF_00003"/>
    </source>
</evidence>
<evidence type="ECO:0000256" key="3">
    <source>
        <dbReference type="SAM" id="MobiDB-lite"/>
    </source>
</evidence>
<dbReference type="HAMAP" id="MF_00003">
    <property type="entry name" value="RbfA"/>
    <property type="match status" value="1"/>
</dbReference>
<name>A0A9J6PDJ6_9PROT</name>
<accession>A0A9J6PDJ6</accession>
<dbReference type="Proteomes" id="UP001055804">
    <property type="component" value="Unassembled WGS sequence"/>
</dbReference>
<dbReference type="AlphaFoldDB" id="A0A9J6PDJ6"/>
<dbReference type="GO" id="GO:0043024">
    <property type="term" value="F:ribosomal small subunit binding"/>
    <property type="evidence" value="ECO:0007669"/>
    <property type="project" value="TreeGrafter"/>
</dbReference>
<comment type="subunit">
    <text evidence="2">Monomer. Binds 30S ribosomal subunits, but not 50S ribosomal subunits or 70S ribosomes.</text>
</comment>
<comment type="similarity">
    <text evidence="2">Belongs to the RbfA family.</text>
</comment>
<evidence type="ECO:0000313" key="5">
    <source>
        <dbReference type="Proteomes" id="UP001055804"/>
    </source>
</evidence>
<dbReference type="GO" id="GO:0005829">
    <property type="term" value="C:cytosol"/>
    <property type="evidence" value="ECO:0007669"/>
    <property type="project" value="TreeGrafter"/>
</dbReference>
<evidence type="ECO:0000256" key="1">
    <source>
        <dbReference type="ARBA" id="ARBA00022517"/>
    </source>
</evidence>
<dbReference type="SUPFAM" id="SSF89919">
    <property type="entry name" value="Ribosome-binding factor A, RbfA"/>
    <property type="match status" value="1"/>
</dbReference>
<reference evidence="4" key="1">
    <citation type="submission" date="2022-06" db="EMBL/GenBank/DDBJ databases">
        <title>Isolation and Genomics of Futiania mangrovii gen. nov., sp. nov., a Rare and Metabolically-versatile member in the Class Alphaproteobacteria.</title>
        <authorList>
            <person name="Liu L."/>
            <person name="Huang W.-C."/>
            <person name="Pan J."/>
            <person name="Li J."/>
            <person name="Huang Y."/>
            <person name="Du H."/>
            <person name="Liu Y."/>
            <person name="Li M."/>
        </authorList>
    </citation>
    <scope>NUCLEOTIDE SEQUENCE</scope>
    <source>
        <strain evidence="4">FT118</strain>
    </source>
</reference>
<dbReference type="EMBL" id="JAMZFT010000002">
    <property type="protein sequence ID" value="MCP1336430.1"/>
    <property type="molecule type" value="Genomic_DNA"/>
</dbReference>
<comment type="subcellular location">
    <subcellularLocation>
        <location evidence="2">Cytoplasm</location>
    </subcellularLocation>
</comment>
<dbReference type="GO" id="GO:0030490">
    <property type="term" value="P:maturation of SSU-rRNA"/>
    <property type="evidence" value="ECO:0007669"/>
    <property type="project" value="UniProtKB-UniRule"/>
</dbReference>
<dbReference type="PANTHER" id="PTHR33515">
    <property type="entry name" value="RIBOSOME-BINDING FACTOR A, CHLOROPLASTIC-RELATED"/>
    <property type="match status" value="1"/>
</dbReference>
<proteinExistence type="inferred from homology"/>
<keyword evidence="5" id="KW-1185">Reference proteome</keyword>
<dbReference type="Gene3D" id="3.30.300.20">
    <property type="match status" value="1"/>
</dbReference>
<comment type="caution">
    <text evidence="4">The sequence shown here is derived from an EMBL/GenBank/DDBJ whole genome shotgun (WGS) entry which is preliminary data.</text>
</comment>
<organism evidence="4 5">
    <name type="scientific">Futiania mangrovi</name>
    <dbReference type="NCBI Taxonomy" id="2959716"/>
    <lineage>
        <taxon>Bacteria</taxon>
        <taxon>Pseudomonadati</taxon>
        <taxon>Pseudomonadota</taxon>
        <taxon>Alphaproteobacteria</taxon>
        <taxon>Futianiales</taxon>
        <taxon>Futianiaceae</taxon>
        <taxon>Futiania</taxon>
    </lineage>
</organism>
<sequence>MSRHHRKSSEGPSQRQLRVGELVRRTIADLLMRGEIHDPDLTGLTLTITEVRTSPDLKHATVFFAPLGADAAGMAAAGRALKRAAGQIRTRLAREMRLKYAIELHFEPDTSFETASHIDQILRSEKVRRDIGDRGGPRGTGDARDEDV</sequence>
<gene>
    <name evidence="2 4" type="primary">rbfA</name>
    <name evidence="4" type="ORF">NJQ99_08435</name>
</gene>
<feature type="region of interest" description="Disordered" evidence="3">
    <location>
        <begin position="126"/>
        <end position="148"/>
    </location>
</feature>
<keyword evidence="1 2" id="KW-0690">Ribosome biogenesis</keyword>
<dbReference type="PANTHER" id="PTHR33515:SF1">
    <property type="entry name" value="RIBOSOME-BINDING FACTOR A, CHLOROPLASTIC-RELATED"/>
    <property type="match status" value="1"/>
</dbReference>
<evidence type="ECO:0000313" key="4">
    <source>
        <dbReference type="EMBL" id="MCP1336430.1"/>
    </source>
</evidence>
<dbReference type="InterPro" id="IPR015946">
    <property type="entry name" value="KH_dom-like_a/b"/>
</dbReference>
<comment type="function">
    <text evidence="2">One of several proteins that assist in the late maturation steps of the functional core of the 30S ribosomal subunit. Associates with free 30S ribosomal subunits (but not with 30S subunits that are part of 70S ribosomes or polysomes). Required for efficient processing of 16S rRNA. May interact with the 5'-terminal helix region of 16S rRNA.</text>
</comment>
<keyword evidence="2" id="KW-0963">Cytoplasm</keyword>
<dbReference type="RefSeq" id="WP_269332389.1">
    <property type="nucleotide sequence ID" value="NZ_JAMZFT010000002.1"/>
</dbReference>
<dbReference type="NCBIfam" id="NF001802">
    <property type="entry name" value="PRK00521.2-5"/>
    <property type="match status" value="1"/>
</dbReference>
<feature type="compositionally biased region" description="Basic and acidic residues" evidence="3">
    <location>
        <begin position="126"/>
        <end position="136"/>
    </location>
</feature>
<dbReference type="InterPro" id="IPR023799">
    <property type="entry name" value="RbfA_dom_sf"/>
</dbReference>
<dbReference type="InterPro" id="IPR000238">
    <property type="entry name" value="RbfA"/>
</dbReference>
<dbReference type="Pfam" id="PF02033">
    <property type="entry name" value="RBFA"/>
    <property type="match status" value="1"/>
</dbReference>
<protein>
    <recommendedName>
        <fullName evidence="2">Ribosome-binding factor A</fullName>
    </recommendedName>
</protein>
<dbReference type="NCBIfam" id="TIGR00082">
    <property type="entry name" value="rbfA"/>
    <property type="match status" value="1"/>
</dbReference>